<evidence type="ECO:0000256" key="3">
    <source>
        <dbReference type="ARBA" id="ARBA00022833"/>
    </source>
</evidence>
<organism evidence="7 8">
    <name type="scientific">Phaedon cochleariae</name>
    <name type="common">Mustard beetle</name>
    <dbReference type="NCBI Taxonomy" id="80249"/>
    <lineage>
        <taxon>Eukaryota</taxon>
        <taxon>Metazoa</taxon>
        <taxon>Ecdysozoa</taxon>
        <taxon>Arthropoda</taxon>
        <taxon>Hexapoda</taxon>
        <taxon>Insecta</taxon>
        <taxon>Pterygota</taxon>
        <taxon>Neoptera</taxon>
        <taxon>Endopterygota</taxon>
        <taxon>Coleoptera</taxon>
        <taxon>Polyphaga</taxon>
        <taxon>Cucujiformia</taxon>
        <taxon>Chrysomeloidea</taxon>
        <taxon>Chrysomelidae</taxon>
        <taxon>Chrysomelinae</taxon>
        <taxon>Chrysomelini</taxon>
        <taxon>Phaedon</taxon>
    </lineage>
</organism>
<feature type="region of interest" description="Disordered" evidence="5">
    <location>
        <begin position="277"/>
        <end position="307"/>
    </location>
</feature>
<reference evidence="7" key="2">
    <citation type="submission" date="2022-10" db="EMBL/GenBank/DDBJ databases">
        <authorList>
            <consortium name="ENA_rothamsted_submissions"/>
            <consortium name="culmorum"/>
            <person name="King R."/>
        </authorList>
    </citation>
    <scope>NUCLEOTIDE SEQUENCE</scope>
</reference>
<feature type="compositionally biased region" description="Acidic residues" evidence="5">
    <location>
        <begin position="803"/>
        <end position="818"/>
    </location>
</feature>
<feature type="region of interest" description="Disordered" evidence="5">
    <location>
        <begin position="330"/>
        <end position="401"/>
    </location>
</feature>
<feature type="compositionally biased region" description="Basic residues" evidence="5">
    <location>
        <begin position="894"/>
        <end position="907"/>
    </location>
</feature>
<feature type="region of interest" description="Disordered" evidence="5">
    <location>
        <begin position="538"/>
        <end position="695"/>
    </location>
</feature>
<dbReference type="OrthoDB" id="21380at2759"/>
<feature type="compositionally biased region" description="Basic and acidic residues" evidence="5">
    <location>
        <begin position="367"/>
        <end position="384"/>
    </location>
</feature>
<evidence type="ECO:0000256" key="1">
    <source>
        <dbReference type="ARBA" id="ARBA00022723"/>
    </source>
</evidence>
<name>A0A9N9SGE8_PHACE</name>
<keyword evidence="8" id="KW-1185">Reference proteome</keyword>
<feature type="compositionally biased region" description="Basic and acidic residues" evidence="5">
    <location>
        <begin position="792"/>
        <end position="802"/>
    </location>
</feature>
<gene>
    <name evidence="7" type="ORF">PHAECO_LOCUS4682</name>
</gene>
<keyword evidence="3" id="KW-0862">Zinc</keyword>
<feature type="compositionally biased region" description="Basic and acidic residues" evidence="5">
    <location>
        <begin position="297"/>
        <end position="307"/>
    </location>
</feature>
<feature type="compositionally biased region" description="Basic and acidic residues" evidence="5">
    <location>
        <begin position="750"/>
        <end position="759"/>
    </location>
</feature>
<evidence type="ECO:0000313" key="7">
    <source>
        <dbReference type="EMBL" id="CAG9817369.1"/>
    </source>
</evidence>
<protein>
    <recommendedName>
        <fullName evidence="6">DBF4-type domain-containing protein</fullName>
    </recommendedName>
</protein>
<reference evidence="7" key="1">
    <citation type="submission" date="2022-01" db="EMBL/GenBank/DDBJ databases">
        <authorList>
            <person name="King R."/>
        </authorList>
    </citation>
    <scope>NUCLEOTIDE SEQUENCE</scope>
</reference>
<feature type="region of interest" description="Disordered" evidence="5">
    <location>
        <begin position="869"/>
        <end position="907"/>
    </location>
</feature>
<keyword evidence="2 4" id="KW-0863">Zinc-finger</keyword>
<feature type="compositionally biased region" description="Low complexity" evidence="5">
    <location>
        <begin position="672"/>
        <end position="685"/>
    </location>
</feature>
<keyword evidence="1" id="KW-0479">Metal-binding</keyword>
<dbReference type="PROSITE" id="PS51265">
    <property type="entry name" value="ZF_DBF4"/>
    <property type="match status" value="1"/>
</dbReference>
<feature type="compositionally biased region" description="Acidic residues" evidence="5">
    <location>
        <begin position="337"/>
        <end position="347"/>
    </location>
</feature>
<feature type="compositionally biased region" description="Basic and acidic residues" evidence="5">
    <location>
        <begin position="819"/>
        <end position="835"/>
    </location>
</feature>
<feature type="compositionally biased region" description="Basic and acidic residues" evidence="5">
    <location>
        <begin position="23"/>
        <end position="33"/>
    </location>
</feature>
<feature type="compositionally biased region" description="Basic residues" evidence="5">
    <location>
        <begin position="34"/>
        <end position="44"/>
    </location>
</feature>
<proteinExistence type="predicted"/>
<dbReference type="Pfam" id="PF07535">
    <property type="entry name" value="zf-DBF"/>
    <property type="match status" value="1"/>
</dbReference>
<feature type="compositionally biased region" description="Low complexity" evidence="5">
    <location>
        <begin position="550"/>
        <end position="565"/>
    </location>
</feature>
<feature type="region of interest" description="Disordered" evidence="5">
    <location>
        <begin position="750"/>
        <end position="835"/>
    </location>
</feature>
<dbReference type="EMBL" id="OU896721">
    <property type="protein sequence ID" value="CAG9817369.1"/>
    <property type="molecule type" value="Genomic_DNA"/>
</dbReference>
<dbReference type="InterPro" id="IPR006572">
    <property type="entry name" value="Znf_DBF"/>
</dbReference>
<feature type="region of interest" description="Disordered" evidence="5">
    <location>
        <begin position="23"/>
        <end position="66"/>
    </location>
</feature>
<evidence type="ECO:0000256" key="2">
    <source>
        <dbReference type="ARBA" id="ARBA00022771"/>
    </source>
</evidence>
<evidence type="ECO:0000313" key="8">
    <source>
        <dbReference type="Proteomes" id="UP001153737"/>
    </source>
</evidence>
<evidence type="ECO:0000256" key="5">
    <source>
        <dbReference type="SAM" id="MobiDB-lite"/>
    </source>
</evidence>
<evidence type="ECO:0000259" key="6">
    <source>
        <dbReference type="PROSITE" id="PS51265"/>
    </source>
</evidence>
<dbReference type="Gene3D" id="6.10.250.3410">
    <property type="entry name" value="DBF zinc finger"/>
    <property type="match status" value="1"/>
</dbReference>
<dbReference type="InterPro" id="IPR038545">
    <property type="entry name" value="Znf_DBF_sf"/>
</dbReference>
<accession>A0A9N9SGE8</accession>
<dbReference type="GO" id="GO:0008270">
    <property type="term" value="F:zinc ion binding"/>
    <property type="evidence" value="ECO:0007669"/>
    <property type="project" value="UniProtKB-KW"/>
</dbReference>
<feature type="domain" description="DBF4-type" evidence="6">
    <location>
        <begin position="71"/>
        <end position="120"/>
    </location>
</feature>
<dbReference type="Proteomes" id="UP001153737">
    <property type="component" value="Chromosome 15"/>
</dbReference>
<feature type="compositionally biased region" description="Polar residues" evidence="5">
    <location>
        <begin position="627"/>
        <end position="640"/>
    </location>
</feature>
<dbReference type="AlphaFoldDB" id="A0A9N9SGE8"/>
<evidence type="ECO:0000256" key="4">
    <source>
        <dbReference type="PROSITE-ProRule" id="PRU00600"/>
    </source>
</evidence>
<dbReference type="GO" id="GO:0003676">
    <property type="term" value="F:nucleic acid binding"/>
    <property type="evidence" value="ECO:0007669"/>
    <property type="project" value="InterPro"/>
</dbReference>
<sequence>MLERTTRSYFDNILSKDFTRLQENDITELDTKKPSRQRSPRAKPRRSDEVETQPPVDDMTRRTRTRRPRIPALQSGYCAVCNVPYNSVQDHIQSKKHQKLIGEDANYIALNGSLNGFLQNDSIPFLNLNGVDAIGVHDSSFDEFSPKYKKRAMPRTRACSVMSDRVKCAPLSPGSDITGHRLRSRKNINYMSPPSDDDSMQEKPDLILPEEPAAHEYKEYRELRSSTKALAKLTEQVTPSTDQEVWNSGRPKRACINKKRHSTEDYVIPNTKTFYKVEVLSPKPPPKPARRPQSQSPKREEEKEKALIVKFKKMRSSELVRLNNEATNFLFPQKDDSDSESEGEEQNPSDCGGSSPRLSCSDEGEEGEGKEFSGSFKVDDDRSMDSTSSSTKGKRKRRTHAEAFIMDNEKYYKFETPGSRLRYHGSYLPAVPKSPKFNGMVSPKSEDVKPDEPKEKKIRYNPDAKVQLDNYKFSFEKVPREAPWYAAFRRIDRGEQTYIEFSDYFFDPFLLPYQMSTIPPLDPRVCLAHYGELRRRLCDMTTDPPPQPGKSETNSRSSKTNSRSSTPDASVADSMQSSYLPDPDEDSKLSILTASSRSDVEEENPEENQPKSGPPGPGKNPRKSPRQHASTLAILSSLIQQRRKRAKNKLDKSAKSLAAIPEEEKPPEVAPEPEMAAPEPEMAAPPKTPARKTKPRVDYHAIALQIDKELDSALDDSLENYDLDIAEEQTVDFLHSKTSLEEILRLYEEDKSKESEWSCRRFLNGAPGRKPGRRKKTNKTGWPNKNNRKSTKRDASKEKDENTDSEDSEEDVCEEEVTDCAKEDSDNADKDCDRVDKNGGKVLMNKETNSEVQFQPYVCVQKLDGQDVRKEVDNSTKRTKRKLRHMPGSPKSPRMLRKPRGRWYRER</sequence>